<organism evidence="2">
    <name type="scientific">freshwater metagenome</name>
    <dbReference type="NCBI Taxonomy" id="449393"/>
    <lineage>
        <taxon>unclassified sequences</taxon>
        <taxon>metagenomes</taxon>
        <taxon>ecological metagenomes</taxon>
    </lineage>
</organism>
<feature type="region of interest" description="Disordered" evidence="1">
    <location>
        <begin position="32"/>
        <end position="65"/>
    </location>
</feature>
<sequence length="65" mass="7265">MPTRRPSAINSRVIIRDVEPLPLVPVTWMMGKPTCGLPSNSMNRRMRSSDNSTVPVRPERAAHVP</sequence>
<dbReference type="AlphaFoldDB" id="A0A6J6PA26"/>
<evidence type="ECO:0000256" key="1">
    <source>
        <dbReference type="SAM" id="MobiDB-lite"/>
    </source>
</evidence>
<evidence type="ECO:0000313" key="2">
    <source>
        <dbReference type="EMBL" id="CAB4695659.1"/>
    </source>
</evidence>
<accession>A0A6J6PA26</accession>
<gene>
    <name evidence="2" type="ORF">UFOPK2366_00989</name>
</gene>
<dbReference type="EMBL" id="CAEZXM010000169">
    <property type="protein sequence ID" value="CAB4695659.1"/>
    <property type="molecule type" value="Genomic_DNA"/>
</dbReference>
<proteinExistence type="predicted"/>
<reference evidence="2" key="1">
    <citation type="submission" date="2020-05" db="EMBL/GenBank/DDBJ databases">
        <authorList>
            <person name="Chiriac C."/>
            <person name="Salcher M."/>
            <person name="Ghai R."/>
            <person name="Kavagutti S V."/>
        </authorList>
    </citation>
    <scope>NUCLEOTIDE SEQUENCE</scope>
</reference>
<protein>
    <submittedName>
        <fullName evidence="2">Unannotated protein</fullName>
    </submittedName>
</protein>
<name>A0A6J6PA26_9ZZZZ</name>